<dbReference type="SMART" id="SM00530">
    <property type="entry name" value="HTH_XRE"/>
    <property type="match status" value="1"/>
</dbReference>
<dbReference type="CDD" id="cd00093">
    <property type="entry name" value="HTH_XRE"/>
    <property type="match status" value="1"/>
</dbReference>
<organism evidence="2">
    <name type="scientific">Siphoviridae sp. ctPJC19</name>
    <dbReference type="NCBI Taxonomy" id="2826321"/>
    <lineage>
        <taxon>Viruses</taxon>
        <taxon>Duplodnaviria</taxon>
        <taxon>Heunggongvirae</taxon>
        <taxon>Uroviricota</taxon>
        <taxon>Caudoviricetes</taxon>
    </lineage>
</organism>
<dbReference type="GO" id="GO:0003677">
    <property type="term" value="F:DNA binding"/>
    <property type="evidence" value="ECO:0007669"/>
    <property type="project" value="InterPro"/>
</dbReference>
<accession>A0A8S5M4U7</accession>
<dbReference type="PROSITE" id="PS50943">
    <property type="entry name" value="HTH_CROC1"/>
    <property type="match status" value="1"/>
</dbReference>
<name>A0A8S5M4U7_9CAUD</name>
<dbReference type="EMBL" id="BK014824">
    <property type="protein sequence ID" value="DAD77353.1"/>
    <property type="molecule type" value="Genomic_DNA"/>
</dbReference>
<dbReference type="Pfam" id="PF01381">
    <property type="entry name" value="HTH_3"/>
    <property type="match status" value="1"/>
</dbReference>
<dbReference type="InterPro" id="IPR010982">
    <property type="entry name" value="Lambda_DNA-bd_dom_sf"/>
</dbReference>
<dbReference type="Gene3D" id="1.10.260.40">
    <property type="entry name" value="lambda repressor-like DNA-binding domains"/>
    <property type="match status" value="1"/>
</dbReference>
<feature type="domain" description="HTH cro/C1-type" evidence="1">
    <location>
        <begin position="5"/>
        <end position="60"/>
    </location>
</feature>
<reference evidence="2" key="1">
    <citation type="journal article" date="2021" name="Proc. Natl. Acad. Sci. U.S.A.">
        <title>A Catalog of Tens of Thousands of Viruses from Human Metagenomes Reveals Hidden Associations with Chronic Diseases.</title>
        <authorList>
            <person name="Tisza M.J."/>
            <person name="Buck C.B."/>
        </authorList>
    </citation>
    <scope>NUCLEOTIDE SEQUENCE</scope>
    <source>
        <strain evidence="2">CtPJC19</strain>
    </source>
</reference>
<evidence type="ECO:0000313" key="2">
    <source>
        <dbReference type="EMBL" id="DAD77353.1"/>
    </source>
</evidence>
<dbReference type="SUPFAM" id="SSF47413">
    <property type="entry name" value="lambda repressor-like DNA-binding domains"/>
    <property type="match status" value="1"/>
</dbReference>
<protein>
    <submittedName>
        <fullName evidence="2">Helix-turn-helix XRE-family like protein</fullName>
    </submittedName>
</protein>
<dbReference type="InterPro" id="IPR001387">
    <property type="entry name" value="Cro/C1-type_HTH"/>
</dbReference>
<evidence type="ECO:0000259" key="1">
    <source>
        <dbReference type="PROSITE" id="PS50943"/>
    </source>
</evidence>
<proteinExistence type="predicted"/>
<sequence length="65" mass="7497">MDNKIGEYRYKNDLTLKELSIRSGISTTTLSNLENGLTKDILLSHAITLSRVLHVDLYELFCIRR</sequence>